<dbReference type="CDD" id="cd07302">
    <property type="entry name" value="CHD"/>
    <property type="match status" value="1"/>
</dbReference>
<dbReference type="Pfam" id="PF05226">
    <property type="entry name" value="CHASE2"/>
    <property type="match status" value="1"/>
</dbReference>
<evidence type="ECO:0000313" key="4">
    <source>
        <dbReference type="Proteomes" id="UP000648075"/>
    </source>
</evidence>
<accession>A0A918PLV8</accession>
<gene>
    <name evidence="3" type="primary">cyaK</name>
    <name evidence="3" type="ORF">GCM10011614_31420</name>
</gene>
<dbReference type="SMART" id="SM01080">
    <property type="entry name" value="CHASE2"/>
    <property type="match status" value="1"/>
</dbReference>
<dbReference type="GO" id="GO:0004016">
    <property type="term" value="F:adenylate cyclase activity"/>
    <property type="evidence" value="ECO:0007669"/>
    <property type="project" value="UniProtKB-ARBA"/>
</dbReference>
<dbReference type="InterPro" id="IPR001054">
    <property type="entry name" value="A/G_cyclase"/>
</dbReference>
<dbReference type="Gene3D" id="3.30.70.1230">
    <property type="entry name" value="Nucleotide cyclase"/>
    <property type="match status" value="1"/>
</dbReference>
<reference evidence="3" key="1">
    <citation type="journal article" date="2014" name="Int. J. Syst. Evol. Microbiol.">
        <title>Complete genome sequence of Corynebacterium casei LMG S-19264T (=DSM 44701T), isolated from a smear-ripened cheese.</title>
        <authorList>
            <consortium name="US DOE Joint Genome Institute (JGI-PGF)"/>
            <person name="Walter F."/>
            <person name="Albersmeier A."/>
            <person name="Kalinowski J."/>
            <person name="Ruckert C."/>
        </authorList>
    </citation>
    <scope>NUCLEOTIDE SEQUENCE</scope>
    <source>
        <strain evidence="3">KCTC 32255</strain>
    </source>
</reference>
<dbReference type="PANTHER" id="PTHR43081:SF1">
    <property type="entry name" value="ADENYLATE CYCLASE, TERMINAL-DIFFERENTIATION SPECIFIC"/>
    <property type="match status" value="1"/>
</dbReference>
<dbReference type="RefSeq" id="WP_189622245.1">
    <property type="nucleotide sequence ID" value="NZ_BMZA01000017.1"/>
</dbReference>
<dbReference type="PROSITE" id="PS50125">
    <property type="entry name" value="GUANYLATE_CYCLASE_2"/>
    <property type="match status" value="1"/>
</dbReference>
<keyword evidence="1" id="KW-0812">Transmembrane</keyword>
<dbReference type="Pfam" id="PF00211">
    <property type="entry name" value="Guanylate_cyc"/>
    <property type="match status" value="1"/>
</dbReference>
<evidence type="ECO:0000256" key="1">
    <source>
        <dbReference type="SAM" id="Phobius"/>
    </source>
</evidence>
<proteinExistence type="predicted"/>
<feature type="transmembrane region" description="Helical" evidence="1">
    <location>
        <begin position="382"/>
        <end position="400"/>
    </location>
</feature>
<dbReference type="InterPro" id="IPR050697">
    <property type="entry name" value="Adenylyl/Guanylyl_Cyclase_3/4"/>
</dbReference>
<feature type="domain" description="Guanylate cyclase" evidence="2">
    <location>
        <begin position="444"/>
        <end position="576"/>
    </location>
</feature>
<comment type="caution">
    <text evidence="3">The sequence shown here is derived from an EMBL/GenBank/DDBJ whole genome shotgun (WGS) entry which is preliminary data.</text>
</comment>
<organism evidence="3 4">
    <name type="scientific">Novosphingobium colocasiae</name>
    <dbReference type="NCBI Taxonomy" id="1256513"/>
    <lineage>
        <taxon>Bacteria</taxon>
        <taxon>Pseudomonadati</taxon>
        <taxon>Pseudomonadota</taxon>
        <taxon>Alphaproteobacteria</taxon>
        <taxon>Sphingomonadales</taxon>
        <taxon>Sphingomonadaceae</taxon>
        <taxon>Novosphingobium</taxon>
    </lineage>
</organism>
<sequence>MPAPAPPPTPAAPPPLRRLVRKGWRNVRAASARQLAVSGMLLVSALLLILFSWNVPVIGDAEDSLYDLRAFVMAPQVEQDPRIQIVAYTDQTLRNVRKRSPLDRALLARSLRRLDGMGAKAIGIDILFDQPQDEDEDLIAALRAMKTPTFVAYADLATNKDDINYEQQEYLRAFMKRVEGTNVHPASIRLSNYQGATRVWPSIEPGLPPLLGRAMIAAAGQGEERAFAGYTGSIRYRRAASDAPVFSSIPIDLFAAPAGADADMTTALSAQVAGRYVLIGGQIIDTDQVTTALTGYTGATVPGIEVHAETIAQMLDGARKSPVLGWQRLVVALLVVGAAAFTALIDLKPWKMAPLLIVQLLAIGGLPFLLESRDVDTYGTPAFGWLGGWLLAFIAVSGAVRASGAVERRFAQDALGKYLPRDIAQEIIDNPEKLTLSGAKRELYILFSDLEGFTQLSHQLEPEVVARLLNDYLDRLSSVVLEYGGVIDKYVGDAVVAFWGAPIARPDDGRNAALAGHAMWQAGEAFRQSIDPALPPVGRTRVGQHFGEAVVGNFGGERRIQYTALGDAMNTAARLEAANKALGTSVIASREFVERSGLDWWRPLGSVVLRGRSRPVEVFEPAPDFPEADRAALNAAVVRIATDTAGALAQIEGLAQRHPDDRALAKLAERTGTLEGTKAYVLA</sequence>
<evidence type="ECO:0000313" key="3">
    <source>
        <dbReference type="EMBL" id="GGZ14096.1"/>
    </source>
</evidence>
<feature type="transmembrane region" description="Helical" evidence="1">
    <location>
        <begin position="35"/>
        <end position="53"/>
    </location>
</feature>
<reference evidence="3" key="2">
    <citation type="submission" date="2020-09" db="EMBL/GenBank/DDBJ databases">
        <authorList>
            <person name="Sun Q."/>
            <person name="Kim S."/>
        </authorList>
    </citation>
    <scope>NUCLEOTIDE SEQUENCE</scope>
    <source>
        <strain evidence="3">KCTC 32255</strain>
    </source>
</reference>
<dbReference type="Proteomes" id="UP000648075">
    <property type="component" value="Unassembled WGS sequence"/>
</dbReference>
<evidence type="ECO:0000259" key="2">
    <source>
        <dbReference type="PROSITE" id="PS50125"/>
    </source>
</evidence>
<dbReference type="SUPFAM" id="SSF55073">
    <property type="entry name" value="Nucleotide cyclase"/>
    <property type="match status" value="1"/>
</dbReference>
<dbReference type="SMART" id="SM00044">
    <property type="entry name" value="CYCc"/>
    <property type="match status" value="1"/>
</dbReference>
<dbReference type="EMBL" id="BMZA01000017">
    <property type="protein sequence ID" value="GGZ14096.1"/>
    <property type="molecule type" value="Genomic_DNA"/>
</dbReference>
<dbReference type="GO" id="GO:0035556">
    <property type="term" value="P:intracellular signal transduction"/>
    <property type="evidence" value="ECO:0007669"/>
    <property type="project" value="InterPro"/>
</dbReference>
<feature type="transmembrane region" description="Helical" evidence="1">
    <location>
        <begin position="325"/>
        <end position="345"/>
    </location>
</feature>
<dbReference type="InterPro" id="IPR029787">
    <property type="entry name" value="Nucleotide_cyclase"/>
</dbReference>
<keyword evidence="1" id="KW-0472">Membrane</keyword>
<keyword evidence="1" id="KW-1133">Transmembrane helix</keyword>
<dbReference type="AlphaFoldDB" id="A0A918PLV8"/>
<feature type="transmembrane region" description="Helical" evidence="1">
    <location>
        <begin position="352"/>
        <end position="370"/>
    </location>
</feature>
<dbReference type="PANTHER" id="PTHR43081">
    <property type="entry name" value="ADENYLATE CYCLASE, TERMINAL-DIFFERENTIATION SPECIFIC-RELATED"/>
    <property type="match status" value="1"/>
</dbReference>
<name>A0A918PLV8_9SPHN</name>
<dbReference type="GO" id="GO:0006171">
    <property type="term" value="P:cAMP biosynthetic process"/>
    <property type="evidence" value="ECO:0007669"/>
    <property type="project" value="TreeGrafter"/>
</dbReference>
<dbReference type="InterPro" id="IPR007890">
    <property type="entry name" value="CHASE2"/>
</dbReference>
<protein>
    <submittedName>
        <fullName evidence="3">Adenylate/guanylate cyclase domain-containing protein</fullName>
    </submittedName>
</protein>
<keyword evidence="4" id="KW-1185">Reference proteome</keyword>